<evidence type="ECO:0000313" key="1">
    <source>
        <dbReference type="EMBL" id="GAC81421.1"/>
    </source>
</evidence>
<dbReference type="AlphaFoldDB" id="M3TIS2"/>
<sequence length="518" mass="53322">MRKKLIIAGGAAAAVAVLLGVTLSGVLAPSMDGTPAPNEAMRALQGVNAASLSLAEAPGATYDGTITLGTGSKSTIDITKMTVTATGDLRGKVRQGGGSAEVLQIGNLTLVKGDSAFWTARPGPRQPAGVLTEKSLSDKWVTIGSKFLDVDLGVALLPSRLGLLLGQQDAILGDAEVTGTNVGRLTETPDRRVASGTDRPNITEVEVEDADGGVAGTRRFTASSMSIGVDDTGALAGLRGPIGPRVEADLRVTPATSAAVRDFYSSAKSAVAEGRIGSSTMTIGDPTGSLDCNGPTCSINYDLTNANSGLVGGTVTIGLTTDFKAVDRKVGSCSGSGTMPINGRGHVACTIRYTQTSDMTSQSRFTVTVNGTVDPVAIDAAATTGNRIAEAAKGWEMTAPKVSEPARRYNRQITHAPSGYTLKVGGFNFDGRASDGTLLLSYGVGYDGHLLPDGAIDPAWQGTEQVLSQARDALAAAGDTQVRLVFAEQRAADAVNRMLIANKLERVQVVFVPLNAEA</sequence>
<accession>M3TIS2</accession>
<dbReference type="EMBL" id="BAOP01000034">
    <property type="protein sequence ID" value="GAC81421.1"/>
    <property type="molecule type" value="Genomic_DNA"/>
</dbReference>
<reference evidence="1 2" key="1">
    <citation type="submission" date="2013-02" db="EMBL/GenBank/DDBJ databases">
        <title>Whole genome shotgun sequence of Gordonia malaquae NBRC 108250.</title>
        <authorList>
            <person name="Yoshida I."/>
            <person name="Hosoyama A."/>
            <person name="Tsuchikane K."/>
            <person name="Ando Y."/>
            <person name="Baba S."/>
            <person name="Ohji S."/>
            <person name="Hamada M."/>
            <person name="Tamura T."/>
            <person name="Yamazoe A."/>
            <person name="Yamazaki S."/>
            <person name="Fujita N."/>
        </authorList>
    </citation>
    <scope>NUCLEOTIDE SEQUENCE [LARGE SCALE GENOMIC DNA]</scope>
    <source>
        <strain evidence="1 2">NBRC 108250</strain>
    </source>
</reference>
<dbReference type="STRING" id="410332.SAMN04488550_0951"/>
<gene>
    <name evidence="1" type="ORF">GM1_034_00080</name>
</gene>
<evidence type="ECO:0008006" key="3">
    <source>
        <dbReference type="Google" id="ProtNLM"/>
    </source>
</evidence>
<dbReference type="eggNOG" id="ENOG5030U2V">
    <property type="taxonomic scope" value="Bacteria"/>
</dbReference>
<organism evidence="1 2">
    <name type="scientific">Gordonia malaquae NBRC 108250</name>
    <dbReference type="NCBI Taxonomy" id="1223542"/>
    <lineage>
        <taxon>Bacteria</taxon>
        <taxon>Bacillati</taxon>
        <taxon>Actinomycetota</taxon>
        <taxon>Actinomycetes</taxon>
        <taxon>Mycobacteriales</taxon>
        <taxon>Gordoniaceae</taxon>
        <taxon>Gordonia</taxon>
    </lineage>
</organism>
<evidence type="ECO:0000313" key="2">
    <source>
        <dbReference type="Proteomes" id="UP000035009"/>
    </source>
</evidence>
<dbReference type="OrthoDB" id="4366353at2"/>
<dbReference type="RefSeq" id="WP_008381157.1">
    <property type="nucleotide sequence ID" value="NZ_BAOP01000034.1"/>
</dbReference>
<keyword evidence="2" id="KW-1185">Reference proteome</keyword>
<proteinExistence type="predicted"/>
<dbReference type="Proteomes" id="UP000035009">
    <property type="component" value="Unassembled WGS sequence"/>
</dbReference>
<protein>
    <recommendedName>
        <fullName evidence="3">Tox-REase-5 domain-containing protein</fullName>
    </recommendedName>
</protein>
<comment type="caution">
    <text evidence="1">The sequence shown here is derived from an EMBL/GenBank/DDBJ whole genome shotgun (WGS) entry which is preliminary data.</text>
</comment>
<name>M3TIS2_GORML</name>